<dbReference type="EMBL" id="BAAAVS010000019">
    <property type="protein sequence ID" value="GAA3032206.1"/>
    <property type="molecule type" value="Genomic_DNA"/>
</dbReference>
<dbReference type="InterPro" id="IPR036390">
    <property type="entry name" value="WH_DNA-bd_sf"/>
</dbReference>
<name>A0ABP6L499_9ACTN</name>
<comment type="caution">
    <text evidence="5">The sequence shown here is derived from an EMBL/GenBank/DDBJ whole genome shotgun (WGS) entry which is preliminary data.</text>
</comment>
<dbReference type="Gene3D" id="1.10.10.10">
    <property type="entry name" value="Winged helix-like DNA-binding domain superfamily/Winged helix DNA-binding domain"/>
    <property type="match status" value="2"/>
</dbReference>
<dbReference type="PANTHER" id="PTHR33204:SF18">
    <property type="entry name" value="TRANSCRIPTIONAL REGULATORY PROTEIN"/>
    <property type="match status" value="1"/>
</dbReference>
<sequence>MKPPVDDAPNAISRGLGVLGDEWSLQLLRAAHQGATRFSQFQQRLPISAASLATRLSLLSDEGLFTRQIYQEHPIRAEYILSPRGRATWPILLSIWDWERTWGDERTAELPLMRHSECGHEFAPRLVCAGCDEPVELGRVLAVWGPAGGWSRSLPETGTRRRSRPSRTPEQFPETMAVFGNRWSSVVVGAVFQGLRHYAEFESALTIPSNVLSERLRVLVERGFLEVVDSGSARAEYRLTAKGAAFFPVIALTLLWSDQWFADPGGAAMSWQHGDHPLVARLDCDHCDTALTAAAIDVVPRT</sequence>
<dbReference type="Proteomes" id="UP001501035">
    <property type="component" value="Unassembled WGS sequence"/>
</dbReference>
<dbReference type="PROSITE" id="PS51118">
    <property type="entry name" value="HTH_HXLR"/>
    <property type="match status" value="2"/>
</dbReference>
<keyword evidence="1" id="KW-0805">Transcription regulation</keyword>
<evidence type="ECO:0000256" key="1">
    <source>
        <dbReference type="ARBA" id="ARBA00023015"/>
    </source>
</evidence>
<evidence type="ECO:0000313" key="5">
    <source>
        <dbReference type="EMBL" id="GAA3032206.1"/>
    </source>
</evidence>
<keyword evidence="2" id="KW-0238">DNA-binding</keyword>
<dbReference type="SUPFAM" id="SSF46785">
    <property type="entry name" value="Winged helix' DNA-binding domain"/>
    <property type="match status" value="2"/>
</dbReference>
<dbReference type="PANTHER" id="PTHR33204">
    <property type="entry name" value="TRANSCRIPTIONAL REGULATOR, MARR FAMILY"/>
    <property type="match status" value="1"/>
</dbReference>
<accession>A0ABP6L499</accession>
<keyword evidence="6" id="KW-1185">Reference proteome</keyword>
<reference evidence="6" key="1">
    <citation type="journal article" date="2019" name="Int. J. Syst. Evol. Microbiol.">
        <title>The Global Catalogue of Microorganisms (GCM) 10K type strain sequencing project: providing services to taxonomists for standard genome sequencing and annotation.</title>
        <authorList>
            <consortium name="The Broad Institute Genomics Platform"/>
            <consortium name="The Broad Institute Genome Sequencing Center for Infectious Disease"/>
            <person name="Wu L."/>
            <person name="Ma J."/>
        </authorList>
    </citation>
    <scope>NUCLEOTIDE SEQUENCE [LARGE SCALE GENOMIC DNA]</scope>
    <source>
        <strain evidence="6">JCM 14234</strain>
    </source>
</reference>
<dbReference type="InterPro" id="IPR002577">
    <property type="entry name" value="HTH_HxlR"/>
</dbReference>
<feature type="domain" description="HTH hxlR-type" evidence="4">
    <location>
        <begin position="8"/>
        <end position="107"/>
    </location>
</feature>
<dbReference type="InterPro" id="IPR036388">
    <property type="entry name" value="WH-like_DNA-bd_sf"/>
</dbReference>
<gene>
    <name evidence="5" type="ORF">GCM10010528_11750</name>
</gene>
<dbReference type="RefSeq" id="WP_290704553.1">
    <property type="nucleotide sequence ID" value="NZ_BAAAVS010000019.1"/>
</dbReference>
<protein>
    <submittedName>
        <fullName evidence="5">Helix-turn-helix domain-containing protein</fullName>
    </submittedName>
</protein>
<evidence type="ECO:0000313" key="6">
    <source>
        <dbReference type="Proteomes" id="UP001501035"/>
    </source>
</evidence>
<organism evidence="5 6">
    <name type="scientific">Gordonia defluvii</name>
    <dbReference type="NCBI Taxonomy" id="283718"/>
    <lineage>
        <taxon>Bacteria</taxon>
        <taxon>Bacillati</taxon>
        <taxon>Actinomycetota</taxon>
        <taxon>Actinomycetes</taxon>
        <taxon>Mycobacteriales</taxon>
        <taxon>Gordoniaceae</taxon>
        <taxon>Gordonia</taxon>
    </lineage>
</organism>
<evidence type="ECO:0000256" key="2">
    <source>
        <dbReference type="ARBA" id="ARBA00023125"/>
    </source>
</evidence>
<dbReference type="Pfam" id="PF01638">
    <property type="entry name" value="HxlR"/>
    <property type="match status" value="2"/>
</dbReference>
<proteinExistence type="predicted"/>
<keyword evidence="3" id="KW-0804">Transcription</keyword>
<evidence type="ECO:0000259" key="4">
    <source>
        <dbReference type="PROSITE" id="PS51118"/>
    </source>
</evidence>
<evidence type="ECO:0000256" key="3">
    <source>
        <dbReference type="ARBA" id="ARBA00023163"/>
    </source>
</evidence>
<feature type="domain" description="HTH hxlR-type" evidence="4">
    <location>
        <begin position="168"/>
        <end position="265"/>
    </location>
</feature>